<comment type="cofactor">
    <cofactor evidence="1">
        <name>Zn(2+)</name>
        <dbReference type="ChEBI" id="CHEBI:29105"/>
    </cofactor>
</comment>
<name>A0ABV2W7Q0_9ACTN</name>
<evidence type="ECO:0000256" key="3">
    <source>
        <dbReference type="ARBA" id="ARBA00012784"/>
    </source>
</evidence>
<dbReference type="EC" id="3.5.4.4" evidence="3"/>
<dbReference type="PANTHER" id="PTHR11409">
    <property type="entry name" value="ADENOSINE DEAMINASE"/>
    <property type="match status" value="1"/>
</dbReference>
<gene>
    <name evidence="9" type="ORF">ABZ508_13250</name>
</gene>
<keyword evidence="6" id="KW-0862">Zinc</keyword>
<reference evidence="9 10" key="1">
    <citation type="submission" date="2024-06" db="EMBL/GenBank/DDBJ databases">
        <title>The Natural Products Discovery Center: Release of the First 8490 Sequenced Strains for Exploring Actinobacteria Biosynthetic Diversity.</title>
        <authorList>
            <person name="Kalkreuter E."/>
            <person name="Kautsar S.A."/>
            <person name="Yang D."/>
            <person name="Bader C.D."/>
            <person name="Teijaro C.N."/>
            <person name="Fluegel L."/>
            <person name="Davis C.M."/>
            <person name="Simpson J.R."/>
            <person name="Lauterbach L."/>
            <person name="Steele A.D."/>
            <person name="Gui C."/>
            <person name="Meng S."/>
            <person name="Li G."/>
            <person name="Viehrig K."/>
            <person name="Ye F."/>
            <person name="Su P."/>
            <person name="Kiefer A.F."/>
            <person name="Nichols A."/>
            <person name="Cepeda A.J."/>
            <person name="Yan W."/>
            <person name="Fan B."/>
            <person name="Jiang Y."/>
            <person name="Adhikari A."/>
            <person name="Zheng C.-J."/>
            <person name="Schuster L."/>
            <person name="Cowan T.M."/>
            <person name="Smanski M.J."/>
            <person name="Chevrette M.G."/>
            <person name="De Carvalho L.P.S."/>
            <person name="Shen B."/>
        </authorList>
    </citation>
    <scope>NUCLEOTIDE SEQUENCE [LARGE SCALE GENOMIC DNA]</scope>
    <source>
        <strain evidence="9 10">NPDC006337</strain>
    </source>
</reference>
<feature type="signal peptide" evidence="7">
    <location>
        <begin position="1"/>
        <end position="30"/>
    </location>
</feature>
<evidence type="ECO:0000256" key="7">
    <source>
        <dbReference type="SAM" id="SignalP"/>
    </source>
</evidence>
<dbReference type="Gene3D" id="3.20.20.140">
    <property type="entry name" value="Metal-dependent hydrolases"/>
    <property type="match status" value="1"/>
</dbReference>
<keyword evidence="7" id="KW-0732">Signal</keyword>
<evidence type="ECO:0000256" key="2">
    <source>
        <dbReference type="ARBA" id="ARBA00006676"/>
    </source>
</evidence>
<organism evidence="9 10">
    <name type="scientific">Streptomyces lavendulocolor</name>
    <dbReference type="NCBI Taxonomy" id="67316"/>
    <lineage>
        <taxon>Bacteria</taxon>
        <taxon>Bacillati</taxon>
        <taxon>Actinomycetota</taxon>
        <taxon>Actinomycetes</taxon>
        <taxon>Kitasatosporales</taxon>
        <taxon>Streptomycetaceae</taxon>
        <taxon>Streptomyces</taxon>
    </lineage>
</organism>
<dbReference type="SUPFAM" id="SSF51556">
    <property type="entry name" value="Metallo-dependent hydrolases"/>
    <property type="match status" value="1"/>
</dbReference>
<evidence type="ECO:0000313" key="9">
    <source>
        <dbReference type="EMBL" id="MEU0708315.1"/>
    </source>
</evidence>
<evidence type="ECO:0000256" key="5">
    <source>
        <dbReference type="ARBA" id="ARBA00022801"/>
    </source>
</evidence>
<dbReference type="Pfam" id="PF00962">
    <property type="entry name" value="A_deaminase"/>
    <property type="match status" value="1"/>
</dbReference>
<evidence type="ECO:0000259" key="8">
    <source>
        <dbReference type="Pfam" id="PF00962"/>
    </source>
</evidence>
<feature type="chain" id="PRO_5046632538" description="adenosine deaminase" evidence="7">
    <location>
        <begin position="31"/>
        <end position="567"/>
    </location>
</feature>
<dbReference type="RefSeq" id="WP_359657235.1">
    <property type="nucleotide sequence ID" value="NZ_JBEXZP010000172.1"/>
</dbReference>
<keyword evidence="5" id="KW-0378">Hydrolase</keyword>
<sequence>MTSSRFRLPRPHGFVVLACLCSLVSAPLWGGPPAAARPAAEGGRSFPADRAVPTVPAAAGTAAAALTAGERGADAHLRAVRHDPRLLRRFFERLPKGGDLHNHLSGAVATEYLIELAAGDGSCVDTSTMTAVAPPCRPGTRPASDARRERTFHDAIVRAWSMQDFPADGDGHDHFFATFGKFERVAERHRGELLARVADEVARQNQFYLETMITPVAEAATDAASAIGRDDDPARLHAGLTSGGRLDRLVALARREADDTERAFRAAAHCGTPSARPACDLPVRFISQVYRHGPAERVFTQMALGMRLAERDPRFVAVNLVQPEDARPATAGYRSHMRMLAHLRSVYPRARLTLHAGELRPGLVAPEDLRFHIREAVGVAGAERIGHGVALVHEDHWPATARTMAAREIAVEVPFTSNAQILGVTGHDHPFDTYRRFGVPVVLATDDPGVSRTDISHEYQYAARTYGLSYRELKDLARASLEYAFLPGAGLWRGNPTRDGYCPTPRCGGVRPGAGTPGPACRALLGSSAKAAAQWRQEAAFHAFERHASQGDFAVERSVEGQVGARA</sequence>
<dbReference type="PANTHER" id="PTHR11409:SF43">
    <property type="entry name" value="ADENOSINE DEAMINASE"/>
    <property type="match status" value="1"/>
</dbReference>
<evidence type="ECO:0000313" key="10">
    <source>
        <dbReference type="Proteomes" id="UP001550378"/>
    </source>
</evidence>
<keyword evidence="10" id="KW-1185">Reference proteome</keyword>
<dbReference type="EMBL" id="JBEXZR010000009">
    <property type="protein sequence ID" value="MEU0708315.1"/>
    <property type="molecule type" value="Genomic_DNA"/>
</dbReference>
<evidence type="ECO:0000256" key="1">
    <source>
        <dbReference type="ARBA" id="ARBA00001947"/>
    </source>
</evidence>
<evidence type="ECO:0000256" key="4">
    <source>
        <dbReference type="ARBA" id="ARBA00022723"/>
    </source>
</evidence>
<comment type="caution">
    <text evidence="9">The sequence shown here is derived from an EMBL/GenBank/DDBJ whole genome shotgun (WGS) entry which is preliminary data.</text>
</comment>
<evidence type="ECO:0000256" key="6">
    <source>
        <dbReference type="ARBA" id="ARBA00022833"/>
    </source>
</evidence>
<dbReference type="InterPro" id="IPR006330">
    <property type="entry name" value="Ado/ade_deaminase"/>
</dbReference>
<protein>
    <recommendedName>
        <fullName evidence="3">adenosine deaminase</fullName>
        <ecNumber evidence="3">3.5.4.4</ecNumber>
    </recommendedName>
</protein>
<dbReference type="InterPro" id="IPR001365">
    <property type="entry name" value="A_deaminase_dom"/>
</dbReference>
<feature type="domain" description="Adenosine deaminase" evidence="8">
    <location>
        <begin position="265"/>
        <end position="487"/>
    </location>
</feature>
<dbReference type="Proteomes" id="UP001550378">
    <property type="component" value="Unassembled WGS sequence"/>
</dbReference>
<dbReference type="InterPro" id="IPR032466">
    <property type="entry name" value="Metal_Hydrolase"/>
</dbReference>
<keyword evidence="4" id="KW-0479">Metal-binding</keyword>
<proteinExistence type="inferred from homology"/>
<comment type="similarity">
    <text evidence="2">Belongs to the metallo-dependent hydrolases superfamily. Adenosine and AMP deaminases family.</text>
</comment>
<accession>A0ABV2W7Q0</accession>